<dbReference type="Proteomes" id="UP001626549">
    <property type="component" value="Chromosome"/>
</dbReference>
<dbReference type="InterPro" id="IPR027843">
    <property type="entry name" value="DUF4440"/>
</dbReference>
<evidence type="ECO:0000256" key="1">
    <source>
        <dbReference type="SAM" id="SignalP"/>
    </source>
</evidence>
<dbReference type="SUPFAM" id="SSF54427">
    <property type="entry name" value="NTF2-like"/>
    <property type="match status" value="1"/>
</dbReference>
<dbReference type="RefSeq" id="WP_407329850.1">
    <property type="nucleotide sequence ID" value="NZ_CP136865.1"/>
</dbReference>
<proteinExistence type="predicted"/>
<keyword evidence="4" id="KW-1185">Reference proteome</keyword>
<feature type="domain" description="DUF4440" evidence="2">
    <location>
        <begin position="29"/>
        <end position="134"/>
    </location>
</feature>
<evidence type="ECO:0000313" key="3">
    <source>
        <dbReference type="EMBL" id="WOJ98491.1"/>
    </source>
</evidence>
<reference evidence="3 4" key="1">
    <citation type="submission" date="2023-10" db="EMBL/GenBank/DDBJ databases">
        <title>Two novel species belonging to the OM43/NOR5 clade.</title>
        <authorList>
            <person name="Park M."/>
        </authorList>
    </citation>
    <scope>NUCLEOTIDE SEQUENCE [LARGE SCALE GENOMIC DNA]</scope>
    <source>
        <strain evidence="3 4">IMCC45268</strain>
    </source>
</reference>
<evidence type="ECO:0000313" key="4">
    <source>
        <dbReference type="Proteomes" id="UP001626549"/>
    </source>
</evidence>
<accession>A0ABZ0IKA7</accession>
<protein>
    <submittedName>
        <fullName evidence="3">Nuclear transport factor 2 family protein</fullName>
    </submittedName>
</protein>
<sequence length="147" mass="16047">MMRQLGLHLAVLLLLNSTSVFADDRVELQALLDEFLAGASVNDVAMHERFWSEDLVYTSSSGARYGKATILDGMGEAAAPEEESAVYTSDQVDIRILADEIAVVTFRLVATSPDGAVDYYLNTGVFERGAGEWRASAWQATRVPKQS</sequence>
<dbReference type="Pfam" id="PF14534">
    <property type="entry name" value="DUF4440"/>
    <property type="match status" value="1"/>
</dbReference>
<evidence type="ECO:0000259" key="2">
    <source>
        <dbReference type="Pfam" id="PF14534"/>
    </source>
</evidence>
<organism evidence="3 4">
    <name type="scientific">Congregibacter brevis</name>
    <dbReference type="NCBI Taxonomy" id="3081201"/>
    <lineage>
        <taxon>Bacteria</taxon>
        <taxon>Pseudomonadati</taxon>
        <taxon>Pseudomonadota</taxon>
        <taxon>Gammaproteobacteria</taxon>
        <taxon>Cellvibrionales</taxon>
        <taxon>Halieaceae</taxon>
        <taxon>Congregibacter</taxon>
    </lineage>
</organism>
<gene>
    <name evidence="3" type="ORF">R0137_07945</name>
</gene>
<keyword evidence="1" id="KW-0732">Signal</keyword>
<name>A0ABZ0IKA7_9GAMM</name>
<dbReference type="InterPro" id="IPR032710">
    <property type="entry name" value="NTF2-like_dom_sf"/>
</dbReference>
<dbReference type="EMBL" id="CP136865">
    <property type="protein sequence ID" value="WOJ98491.1"/>
    <property type="molecule type" value="Genomic_DNA"/>
</dbReference>
<feature type="signal peptide" evidence="1">
    <location>
        <begin position="1"/>
        <end position="22"/>
    </location>
</feature>
<feature type="chain" id="PRO_5047510535" evidence="1">
    <location>
        <begin position="23"/>
        <end position="147"/>
    </location>
</feature>
<dbReference type="Gene3D" id="3.10.450.50">
    <property type="match status" value="1"/>
</dbReference>